<evidence type="ECO:0000313" key="2">
    <source>
        <dbReference type="Proteomes" id="UP000028135"/>
    </source>
</evidence>
<organism evidence="1 2">
    <name type="scientific">Sphingobium indicum F2</name>
    <dbReference type="NCBI Taxonomy" id="1450518"/>
    <lineage>
        <taxon>Bacteria</taxon>
        <taxon>Pseudomonadati</taxon>
        <taxon>Pseudomonadota</taxon>
        <taxon>Alphaproteobacteria</taxon>
        <taxon>Sphingomonadales</taxon>
        <taxon>Sphingomonadaceae</taxon>
        <taxon>Sphingobium</taxon>
    </lineage>
</organism>
<protein>
    <submittedName>
        <fullName evidence="1">Uncharacterized protein</fullName>
    </submittedName>
</protein>
<sequence length="78" mass="8567">MFCGKGCVSAWERDMKLTEMEQQAVIATLPGLGVYVAGIGMEKGLAEYSKDEVLGLIATCVKEFRTQLHEIIGEEVPF</sequence>
<dbReference type="Pfam" id="PF20121">
    <property type="entry name" value="DUF6511"/>
    <property type="match status" value="1"/>
</dbReference>
<comment type="caution">
    <text evidence="1">The sequence shown here is derived from an EMBL/GenBank/DDBJ whole genome shotgun (WGS) entry which is preliminary data.</text>
</comment>
<dbReference type="AlphaFoldDB" id="A0A8E0WTS0"/>
<reference evidence="1 2" key="1">
    <citation type="submission" date="2014-05" db="EMBL/GenBank/DDBJ databases">
        <title>Genome Announcement of Sphingobium lucknowense F2.</title>
        <authorList>
            <person name="Lal R."/>
            <person name="Negi V."/>
            <person name="Lata P."/>
            <person name="Sangwan N."/>
            <person name="Gupta S.K."/>
            <person name="Rao D.L.N."/>
            <person name="Das S."/>
        </authorList>
    </citation>
    <scope>NUCLEOTIDE SEQUENCE [LARGE SCALE GENOMIC DNA]</scope>
    <source>
        <strain evidence="1 2">F2</strain>
    </source>
</reference>
<proteinExistence type="predicted"/>
<evidence type="ECO:0000313" key="1">
    <source>
        <dbReference type="EMBL" id="KER37272.1"/>
    </source>
</evidence>
<name>A0A8E0WTS0_9SPHN</name>
<accession>A0A8E0WTS0</accession>
<gene>
    <name evidence="1" type="ORF">AL00_06260</name>
</gene>
<dbReference type="EMBL" id="JANF02000027">
    <property type="protein sequence ID" value="KER37272.1"/>
    <property type="molecule type" value="Genomic_DNA"/>
</dbReference>
<dbReference type="Proteomes" id="UP000028135">
    <property type="component" value="Unassembled WGS sequence"/>
</dbReference>
<dbReference type="InterPro" id="IPR045422">
    <property type="entry name" value="DUF6511"/>
</dbReference>